<dbReference type="Proteomes" id="UP000015105">
    <property type="component" value="Chromosome 6D"/>
</dbReference>
<reference evidence="1" key="3">
    <citation type="journal article" date="2017" name="Nature">
        <title>Genome sequence of the progenitor of the wheat D genome Aegilops tauschii.</title>
        <authorList>
            <person name="Luo M.C."/>
            <person name="Gu Y.Q."/>
            <person name="Puiu D."/>
            <person name="Wang H."/>
            <person name="Twardziok S.O."/>
            <person name="Deal K.R."/>
            <person name="Huo N."/>
            <person name="Zhu T."/>
            <person name="Wang L."/>
            <person name="Wang Y."/>
            <person name="McGuire P.E."/>
            <person name="Liu S."/>
            <person name="Long H."/>
            <person name="Ramasamy R.K."/>
            <person name="Rodriguez J.C."/>
            <person name="Van S.L."/>
            <person name="Yuan L."/>
            <person name="Wang Z."/>
            <person name="Xia Z."/>
            <person name="Xiao L."/>
            <person name="Anderson O.D."/>
            <person name="Ouyang S."/>
            <person name="Liang Y."/>
            <person name="Zimin A.V."/>
            <person name="Pertea G."/>
            <person name="Qi P."/>
            <person name="Bennetzen J.L."/>
            <person name="Dai X."/>
            <person name="Dawson M.W."/>
            <person name="Muller H.G."/>
            <person name="Kugler K."/>
            <person name="Rivarola-Duarte L."/>
            <person name="Spannagl M."/>
            <person name="Mayer K.F.X."/>
            <person name="Lu F.H."/>
            <person name="Bevan M.W."/>
            <person name="Leroy P."/>
            <person name="Li P."/>
            <person name="You F.M."/>
            <person name="Sun Q."/>
            <person name="Liu Z."/>
            <person name="Lyons E."/>
            <person name="Wicker T."/>
            <person name="Salzberg S.L."/>
            <person name="Devos K.M."/>
            <person name="Dvorak J."/>
        </authorList>
    </citation>
    <scope>NUCLEOTIDE SEQUENCE [LARGE SCALE GENOMIC DNA]</scope>
    <source>
        <strain evidence="1">cv. AL8/78</strain>
    </source>
</reference>
<accession>A0A453PQI1</accession>
<dbReference type="EnsemblPlants" id="AET6Gv20825100.5">
    <property type="protein sequence ID" value="AET6Gv20825100.5"/>
    <property type="gene ID" value="AET6Gv20825100"/>
</dbReference>
<organism evidence="1 2">
    <name type="scientific">Aegilops tauschii subsp. strangulata</name>
    <name type="common">Goatgrass</name>
    <dbReference type="NCBI Taxonomy" id="200361"/>
    <lineage>
        <taxon>Eukaryota</taxon>
        <taxon>Viridiplantae</taxon>
        <taxon>Streptophyta</taxon>
        <taxon>Embryophyta</taxon>
        <taxon>Tracheophyta</taxon>
        <taxon>Spermatophyta</taxon>
        <taxon>Magnoliopsida</taxon>
        <taxon>Liliopsida</taxon>
        <taxon>Poales</taxon>
        <taxon>Poaceae</taxon>
        <taxon>BOP clade</taxon>
        <taxon>Pooideae</taxon>
        <taxon>Triticodae</taxon>
        <taxon>Triticeae</taxon>
        <taxon>Triticinae</taxon>
        <taxon>Aegilops</taxon>
    </lineage>
</organism>
<reference evidence="1" key="5">
    <citation type="journal article" date="2021" name="G3 (Bethesda)">
        <title>Aegilops tauschii genome assembly Aet v5.0 features greater sequence contiguity and improved annotation.</title>
        <authorList>
            <person name="Wang L."/>
            <person name="Zhu T."/>
            <person name="Rodriguez J.C."/>
            <person name="Deal K.R."/>
            <person name="Dubcovsky J."/>
            <person name="McGuire P.E."/>
            <person name="Lux T."/>
            <person name="Spannagl M."/>
            <person name="Mayer K.F.X."/>
            <person name="Baldrich P."/>
            <person name="Meyers B.C."/>
            <person name="Huo N."/>
            <person name="Gu Y.Q."/>
            <person name="Zhou H."/>
            <person name="Devos K.M."/>
            <person name="Bennetzen J.L."/>
            <person name="Unver T."/>
            <person name="Budak H."/>
            <person name="Gulick P.J."/>
            <person name="Galiba G."/>
            <person name="Kalapos B."/>
            <person name="Nelson D.R."/>
            <person name="Li P."/>
            <person name="You F.M."/>
            <person name="Luo M.C."/>
            <person name="Dvorak J."/>
        </authorList>
    </citation>
    <scope>NUCLEOTIDE SEQUENCE [LARGE SCALE GENOMIC DNA]</scope>
    <source>
        <strain evidence="1">cv. AL8/78</strain>
    </source>
</reference>
<sequence length="43" mass="4729">ESHVSGPSNFWLATPRDGNGFRDCARQPSCFLRPTTKPPSLPT</sequence>
<reference evidence="2" key="1">
    <citation type="journal article" date="2014" name="Science">
        <title>Ancient hybridizations among the ancestral genomes of bread wheat.</title>
        <authorList>
            <consortium name="International Wheat Genome Sequencing Consortium,"/>
            <person name="Marcussen T."/>
            <person name="Sandve S.R."/>
            <person name="Heier L."/>
            <person name="Spannagl M."/>
            <person name="Pfeifer M."/>
            <person name="Jakobsen K.S."/>
            <person name="Wulff B.B."/>
            <person name="Steuernagel B."/>
            <person name="Mayer K.F."/>
            <person name="Olsen O.A."/>
        </authorList>
    </citation>
    <scope>NUCLEOTIDE SEQUENCE [LARGE SCALE GENOMIC DNA]</scope>
    <source>
        <strain evidence="2">cv. AL8/78</strain>
    </source>
</reference>
<reference evidence="1" key="4">
    <citation type="submission" date="2019-03" db="UniProtKB">
        <authorList>
            <consortium name="EnsemblPlants"/>
        </authorList>
    </citation>
    <scope>IDENTIFICATION</scope>
</reference>
<dbReference type="Gramene" id="AET6Gv20825100.5">
    <property type="protein sequence ID" value="AET6Gv20825100.5"/>
    <property type="gene ID" value="AET6Gv20825100"/>
</dbReference>
<proteinExistence type="predicted"/>
<name>A0A453PQI1_AEGTS</name>
<evidence type="ECO:0000313" key="2">
    <source>
        <dbReference type="Proteomes" id="UP000015105"/>
    </source>
</evidence>
<evidence type="ECO:0000313" key="1">
    <source>
        <dbReference type="EnsemblPlants" id="AET6Gv20825100.5"/>
    </source>
</evidence>
<dbReference type="AlphaFoldDB" id="A0A453PQI1"/>
<keyword evidence="2" id="KW-1185">Reference proteome</keyword>
<reference evidence="2" key="2">
    <citation type="journal article" date="2017" name="Nat. Plants">
        <title>The Aegilops tauschii genome reveals multiple impacts of transposons.</title>
        <authorList>
            <person name="Zhao G."/>
            <person name="Zou C."/>
            <person name="Li K."/>
            <person name="Wang K."/>
            <person name="Li T."/>
            <person name="Gao L."/>
            <person name="Zhang X."/>
            <person name="Wang H."/>
            <person name="Yang Z."/>
            <person name="Liu X."/>
            <person name="Jiang W."/>
            <person name="Mao L."/>
            <person name="Kong X."/>
            <person name="Jiao Y."/>
            <person name="Jia J."/>
        </authorList>
    </citation>
    <scope>NUCLEOTIDE SEQUENCE [LARGE SCALE GENOMIC DNA]</scope>
    <source>
        <strain evidence="2">cv. AL8/78</strain>
    </source>
</reference>
<protein>
    <submittedName>
        <fullName evidence="1">Uncharacterized protein</fullName>
    </submittedName>
</protein>